<dbReference type="Gene3D" id="1.20.1090.10">
    <property type="entry name" value="Dehydroquinate synthase-like - alpha domain"/>
    <property type="match status" value="1"/>
</dbReference>
<dbReference type="InterPro" id="IPR034786">
    <property type="entry name" value="MAR"/>
</dbReference>
<feature type="domain" description="Fe-containing alcohol dehydrogenase-like C-terminal" evidence="5">
    <location>
        <begin position="166"/>
        <end position="346"/>
    </location>
</feature>
<protein>
    <submittedName>
        <fullName evidence="6">Alcohol dehydrogenase class IV</fullName>
    </submittedName>
</protein>
<dbReference type="SUPFAM" id="SSF56796">
    <property type="entry name" value="Dehydroquinate synthase-like"/>
    <property type="match status" value="1"/>
</dbReference>
<evidence type="ECO:0000256" key="3">
    <source>
        <dbReference type="ARBA" id="ARBA00023027"/>
    </source>
</evidence>
<sequence length="352" mass="36766">MQGFVYERLPARVIFGHGTFRRLPEEVAGLGLERALVLATPQQAQEAERLAATLAGRCVGTFAGARMHTPVEVTAEALETVTARQADGLIAIGGGSTTGLAKAIALRTDLPQIVVPTTYAGSEMTPILGETTDGRKTTQRSLKVLPEVVIYDVDLTLTLPAGLSGTSGINAIAHAVEALYARDGDPITALMAEEGIRALARALPKIAGDPLDRAARGDALYGAFLCGACLGAVGMALHHKLCHILGGAFDLPHAQTHAIVLPHALAYNAAAVPQAVARIERALGGVDAPRRLHDLAGAVAAPRALRDVGMPEAGIARVADLALANPSWNPVPLERDGIERLIRRAWEGLPPA</sequence>
<dbReference type="Pfam" id="PF00465">
    <property type="entry name" value="Fe-ADH"/>
    <property type="match status" value="1"/>
</dbReference>
<organism evidence="6 7">
    <name type="scientific">Labrys wisconsinensis</name>
    <dbReference type="NCBI Taxonomy" id="425677"/>
    <lineage>
        <taxon>Bacteria</taxon>
        <taxon>Pseudomonadati</taxon>
        <taxon>Pseudomonadota</taxon>
        <taxon>Alphaproteobacteria</taxon>
        <taxon>Hyphomicrobiales</taxon>
        <taxon>Xanthobacteraceae</taxon>
        <taxon>Labrys</taxon>
    </lineage>
</organism>
<evidence type="ECO:0000313" key="7">
    <source>
        <dbReference type="Proteomes" id="UP001242480"/>
    </source>
</evidence>
<dbReference type="CDD" id="cd08177">
    <property type="entry name" value="MAR"/>
    <property type="match status" value="1"/>
</dbReference>
<dbReference type="Gene3D" id="3.40.50.1970">
    <property type="match status" value="1"/>
</dbReference>
<dbReference type="PANTHER" id="PTHR11496:SF102">
    <property type="entry name" value="ALCOHOL DEHYDROGENASE 4"/>
    <property type="match status" value="1"/>
</dbReference>
<dbReference type="RefSeq" id="WP_307282649.1">
    <property type="nucleotide sequence ID" value="NZ_JAUSVX010000019.1"/>
</dbReference>
<comment type="similarity">
    <text evidence="1">Belongs to the iron-containing alcohol dehydrogenase family.</text>
</comment>
<keyword evidence="7" id="KW-1185">Reference proteome</keyword>
<reference evidence="6 7" key="1">
    <citation type="submission" date="2023-07" db="EMBL/GenBank/DDBJ databases">
        <title>Genomic Encyclopedia of Type Strains, Phase IV (KMG-IV): sequencing the most valuable type-strain genomes for metagenomic binning, comparative biology and taxonomic classification.</title>
        <authorList>
            <person name="Goeker M."/>
        </authorList>
    </citation>
    <scope>NUCLEOTIDE SEQUENCE [LARGE SCALE GENOMIC DNA]</scope>
    <source>
        <strain evidence="6 7">DSM 19619</strain>
    </source>
</reference>
<evidence type="ECO:0000259" key="5">
    <source>
        <dbReference type="Pfam" id="PF25137"/>
    </source>
</evidence>
<dbReference type="Proteomes" id="UP001242480">
    <property type="component" value="Unassembled WGS sequence"/>
</dbReference>
<accession>A0ABU0JHY8</accession>
<comment type="caution">
    <text evidence="6">The sequence shown here is derived from an EMBL/GenBank/DDBJ whole genome shotgun (WGS) entry which is preliminary data.</text>
</comment>
<proteinExistence type="inferred from homology"/>
<evidence type="ECO:0000256" key="2">
    <source>
        <dbReference type="ARBA" id="ARBA00023002"/>
    </source>
</evidence>
<keyword evidence="2" id="KW-0560">Oxidoreductase</keyword>
<dbReference type="PANTHER" id="PTHR11496">
    <property type="entry name" value="ALCOHOL DEHYDROGENASE"/>
    <property type="match status" value="1"/>
</dbReference>
<dbReference type="Pfam" id="PF25137">
    <property type="entry name" value="ADH_Fe_C"/>
    <property type="match status" value="1"/>
</dbReference>
<name>A0ABU0JHY8_9HYPH</name>
<dbReference type="EMBL" id="JAUSVX010000019">
    <property type="protein sequence ID" value="MDQ0473901.1"/>
    <property type="molecule type" value="Genomic_DNA"/>
</dbReference>
<evidence type="ECO:0000259" key="4">
    <source>
        <dbReference type="Pfam" id="PF00465"/>
    </source>
</evidence>
<dbReference type="InterPro" id="IPR056798">
    <property type="entry name" value="ADH_Fe_C"/>
</dbReference>
<gene>
    <name evidence="6" type="ORF">QO011_006940</name>
</gene>
<evidence type="ECO:0000256" key="1">
    <source>
        <dbReference type="ARBA" id="ARBA00007358"/>
    </source>
</evidence>
<dbReference type="InterPro" id="IPR001670">
    <property type="entry name" value="ADH_Fe/GldA"/>
</dbReference>
<feature type="domain" description="Alcohol dehydrogenase iron-type/glycerol dehydrogenase GldA" evidence="4">
    <location>
        <begin position="10"/>
        <end position="152"/>
    </location>
</feature>
<dbReference type="InterPro" id="IPR039697">
    <property type="entry name" value="Alcohol_dehydrogenase_Fe"/>
</dbReference>
<keyword evidence="3" id="KW-0520">NAD</keyword>
<evidence type="ECO:0000313" key="6">
    <source>
        <dbReference type="EMBL" id="MDQ0473901.1"/>
    </source>
</evidence>